<dbReference type="OMA" id="QRECQTS"/>
<dbReference type="AlphaFoldDB" id="D5AAA1"/>
<evidence type="ECO:0000259" key="2">
    <source>
        <dbReference type="PROSITE" id="PS51742"/>
    </source>
</evidence>
<dbReference type="EMBL" id="BT123130">
    <property type="protein sequence ID" value="ADE76470.1"/>
    <property type="molecule type" value="mRNA"/>
</dbReference>
<feature type="domain" description="PPC" evidence="2">
    <location>
        <begin position="100"/>
        <end position="245"/>
    </location>
</feature>
<evidence type="ECO:0000256" key="1">
    <source>
        <dbReference type="SAM" id="MobiDB-lite"/>
    </source>
</evidence>
<dbReference type="Gene3D" id="3.30.1330.80">
    <property type="entry name" value="Hypothetical protein, similar to alpha- acetolactate decarboxylase, domain 2"/>
    <property type="match status" value="1"/>
</dbReference>
<evidence type="ECO:0000313" key="3">
    <source>
        <dbReference type="EMBL" id="ADE76470.1"/>
    </source>
</evidence>
<sequence length="294" mass="29782">MAEFQAAAATGGISSHVHFQRECQTSEEEESRSSDLGGGGGGTGKGISQTQIIQSSSGGGGGGGAEGGSGTVEVARKPRGRPPGSKNKPKPPIIITRDNENAMRPHVLEVAVGCDVGESVLQFVRRRQIGLCIMSGSGTVASVTLRQPTVPGAPLNFRGRFEILSLSGMYLPSPSSSSSSSSSLSGGLTISLAGAQGQVVGGSVAGELTAAGPVTIIAASFTSPSYHRLPAELDEENAANTQLQNNQGSLAASTGHGHPLPNDSCGGMAIYSNPINSQLSPDALAWATGLRTPY</sequence>
<dbReference type="GO" id="GO:0003700">
    <property type="term" value="F:DNA-binding transcription factor activity"/>
    <property type="evidence" value="ECO:0007669"/>
    <property type="project" value="TreeGrafter"/>
</dbReference>
<dbReference type="PROSITE" id="PS51742">
    <property type="entry name" value="PPC"/>
    <property type="match status" value="1"/>
</dbReference>
<accession>D5AAA1</accession>
<organism evidence="3">
    <name type="scientific">Picea sitchensis</name>
    <name type="common">Sitka spruce</name>
    <name type="synonym">Pinus sitchensis</name>
    <dbReference type="NCBI Taxonomy" id="3332"/>
    <lineage>
        <taxon>Eukaryota</taxon>
        <taxon>Viridiplantae</taxon>
        <taxon>Streptophyta</taxon>
        <taxon>Embryophyta</taxon>
        <taxon>Tracheophyta</taxon>
        <taxon>Spermatophyta</taxon>
        <taxon>Pinopsida</taxon>
        <taxon>Pinidae</taxon>
        <taxon>Conifers I</taxon>
        <taxon>Pinales</taxon>
        <taxon>Pinaceae</taxon>
        <taxon>Picea</taxon>
    </lineage>
</organism>
<dbReference type="SUPFAM" id="SSF117856">
    <property type="entry name" value="AF0104/ALDC/Ptd012-like"/>
    <property type="match status" value="1"/>
</dbReference>
<reference evidence="3" key="1">
    <citation type="submission" date="2010-04" db="EMBL/GenBank/DDBJ databases">
        <authorList>
            <person name="Reid K.E."/>
            <person name="Liao N."/>
            <person name="Chan S."/>
            <person name="Docking R."/>
            <person name="Taylor G."/>
            <person name="Moore R."/>
            <person name="Mayo M."/>
            <person name="Munro S."/>
            <person name="King J."/>
            <person name="Yanchuk A."/>
            <person name="Holt R."/>
            <person name="Jones S."/>
            <person name="Marra M."/>
            <person name="Ritland C.E."/>
            <person name="Ritland K."/>
            <person name="Bohlmann J."/>
        </authorList>
    </citation>
    <scope>NUCLEOTIDE SEQUENCE</scope>
    <source>
        <tissue evidence="3">Bud</tissue>
    </source>
</reference>
<feature type="region of interest" description="Disordered" evidence="1">
    <location>
        <begin position="1"/>
        <end position="100"/>
    </location>
</feature>
<dbReference type="CDD" id="cd11378">
    <property type="entry name" value="DUF296"/>
    <property type="match status" value="1"/>
</dbReference>
<protein>
    <recommendedName>
        <fullName evidence="2">PPC domain-containing protein</fullName>
    </recommendedName>
</protein>
<dbReference type="GO" id="GO:0005634">
    <property type="term" value="C:nucleus"/>
    <property type="evidence" value="ECO:0007669"/>
    <property type="project" value="TreeGrafter"/>
</dbReference>
<dbReference type="InterPro" id="IPR005175">
    <property type="entry name" value="PPC_dom"/>
</dbReference>
<feature type="compositionally biased region" description="Low complexity" evidence="1">
    <location>
        <begin position="46"/>
        <end position="56"/>
    </location>
</feature>
<dbReference type="InterPro" id="IPR014476">
    <property type="entry name" value="AHL15-29"/>
</dbReference>
<dbReference type="Pfam" id="PF03479">
    <property type="entry name" value="PCC"/>
    <property type="match status" value="1"/>
</dbReference>
<dbReference type="PANTHER" id="PTHR31100:SF69">
    <property type="entry name" value="AT-HOOK MOTIF NUCLEAR-LOCALIZED PROTEIN 17-RELATED"/>
    <property type="match status" value="1"/>
</dbReference>
<name>D5AAA1_PICSI</name>
<proteinExistence type="evidence at transcript level"/>
<dbReference type="GO" id="GO:0003680">
    <property type="term" value="F:minor groove of adenine-thymine-rich DNA binding"/>
    <property type="evidence" value="ECO:0007669"/>
    <property type="project" value="InterPro"/>
</dbReference>
<feature type="compositionally biased region" description="Gly residues" evidence="1">
    <location>
        <begin position="57"/>
        <end position="70"/>
    </location>
</feature>
<dbReference type="PANTHER" id="PTHR31100">
    <property type="entry name" value="AT-HOOK MOTIF NUCLEAR-LOCALIZED PROTEIN 15"/>
    <property type="match status" value="1"/>
</dbReference>
<feature type="compositionally biased region" description="Gly residues" evidence="1">
    <location>
        <begin position="36"/>
        <end position="45"/>
    </location>
</feature>